<keyword evidence="1" id="KW-1133">Transmembrane helix</keyword>
<organism evidence="2">
    <name type="scientific">Wolbachia endosymbiont of Aleurodicus floccissimus</name>
    <dbReference type="NCBI Taxonomy" id="2152762"/>
    <lineage>
        <taxon>Bacteria</taxon>
        <taxon>Pseudomonadati</taxon>
        <taxon>Pseudomonadota</taxon>
        <taxon>Alphaproteobacteria</taxon>
        <taxon>Rickettsiales</taxon>
        <taxon>Anaplasmataceae</taxon>
        <taxon>Wolbachieae</taxon>
        <taxon>Wolbachia</taxon>
    </lineage>
</organism>
<proteinExistence type="predicted"/>
<keyword evidence="1" id="KW-0812">Transmembrane</keyword>
<feature type="transmembrane region" description="Helical" evidence="1">
    <location>
        <begin position="61"/>
        <end position="82"/>
    </location>
</feature>
<feature type="transmembrane region" description="Helical" evidence="1">
    <location>
        <begin position="7"/>
        <end position="25"/>
    </location>
</feature>
<dbReference type="EMBL" id="OUNF01000011">
    <property type="protein sequence ID" value="SPP33642.1"/>
    <property type="molecule type" value="Genomic_DNA"/>
</dbReference>
<accession>A0A3B0JEH8</accession>
<gene>
    <name evidence="2" type="ORF">WBAF_0026</name>
</gene>
<keyword evidence="1" id="KW-0472">Membrane</keyword>
<reference evidence="2" key="1">
    <citation type="submission" date="2018-04" db="EMBL/GenBank/DDBJ databases">
        <authorList>
            <person name="Go L.Y."/>
            <person name="Mitchell J.A."/>
        </authorList>
    </citation>
    <scope>NUCLEOTIDE SEQUENCE</scope>
    <source>
        <strain evidence="2">WBAF</strain>
    </source>
</reference>
<evidence type="ECO:0000313" key="2">
    <source>
        <dbReference type="EMBL" id="SPP33642.1"/>
    </source>
</evidence>
<name>A0A3B0JEH8_9RICK</name>
<dbReference type="AlphaFoldDB" id="A0A3B0JEH8"/>
<evidence type="ECO:0000256" key="1">
    <source>
        <dbReference type="SAM" id="Phobius"/>
    </source>
</evidence>
<protein>
    <submittedName>
        <fullName evidence="2">Uncharacterized protein</fullName>
    </submittedName>
</protein>
<sequence length="480" mass="54762">MNPRLKAFLITCSFILFLSFIYHYLSLFVNYILDPILVRPCNELIGNLYTYLSTSTSSPTLAFFATGFIVIAALICLNKMLLPLQEKIINDYNSFKNDNIDSNNTLFEIYNDPTIKLKDKILFFNIQLIYYLQLPFLYVASKISALRGFLIFNSGLLLLNYTLLIPVAFLELIKYPLIKLFSPLGLSVKQMSFLFNVSDVGAGSQSVHTRSFQQSVIECAKKLKEEHGTPSNELDEEFKSYISGLTNQQKELIAPYLKLDNYREGEWVRWVDSKTGLTLTQAINLVLIAARKQNADVELLKSVLLVRFEESNRQCGPGMLNRIIYALSGLEAENNFAAQLEPQIIGELAGNSTKRFLEQSVDKHYFKIKILKENFDDLYSPGSGVDLSNANDEVKDGISHMRSAIKEFVFKELYVKFYNDYGEHIRRGQIKQRLRELITDEVIDAAISYKIDEIEVPAEPSTYLEKMKAFFAGHTRFSAA</sequence>
<feature type="transmembrane region" description="Helical" evidence="1">
    <location>
        <begin position="146"/>
        <end position="170"/>
    </location>
</feature>